<comment type="caution">
    <text evidence="15">The sequence shown here is derived from an EMBL/GenBank/DDBJ whole genome shotgun (WGS) entry which is preliminary data.</text>
</comment>
<dbReference type="Pfam" id="PF13481">
    <property type="entry name" value="AAA_25"/>
    <property type="match status" value="1"/>
</dbReference>
<dbReference type="InterPro" id="IPR041166">
    <property type="entry name" value="Rubredoxin_2"/>
</dbReference>
<comment type="similarity">
    <text evidence="11 13">Belongs to the RecA family. RadA subfamily.</text>
</comment>
<dbReference type="Proteomes" id="UP000760480">
    <property type="component" value="Unassembled WGS sequence"/>
</dbReference>
<evidence type="ECO:0000256" key="10">
    <source>
        <dbReference type="ARBA" id="ARBA00023204"/>
    </source>
</evidence>
<name>A0ABX1TK77_9GAMM</name>
<dbReference type="PROSITE" id="PS50162">
    <property type="entry name" value="RECA_2"/>
    <property type="match status" value="1"/>
</dbReference>
<evidence type="ECO:0000256" key="1">
    <source>
        <dbReference type="ARBA" id="ARBA00022723"/>
    </source>
</evidence>
<dbReference type="PANTHER" id="PTHR32472">
    <property type="entry name" value="DNA REPAIR PROTEIN RADA"/>
    <property type="match status" value="1"/>
</dbReference>
<dbReference type="InterPro" id="IPR003593">
    <property type="entry name" value="AAA+_ATPase"/>
</dbReference>
<feature type="domain" description="RecA family profile 1" evidence="14">
    <location>
        <begin position="69"/>
        <end position="217"/>
    </location>
</feature>
<dbReference type="NCBIfam" id="TIGR00416">
    <property type="entry name" value="sms"/>
    <property type="match status" value="1"/>
</dbReference>
<dbReference type="PRINTS" id="PR01874">
    <property type="entry name" value="DNAREPAIRADA"/>
</dbReference>
<keyword evidence="9 11" id="KW-0238">DNA-binding</keyword>
<evidence type="ECO:0000256" key="8">
    <source>
        <dbReference type="ARBA" id="ARBA00023016"/>
    </source>
</evidence>
<reference evidence="15 16" key="1">
    <citation type="submission" date="2019-03" db="EMBL/GenBank/DDBJ databases">
        <title>Metabolic reconstructions from genomes of highly enriched 'Candidatus Accumulibacter' and 'Candidatus Competibacter' bioreactor populations.</title>
        <authorList>
            <person name="Annavajhala M.K."/>
            <person name="Welles L."/>
            <person name="Abbas B."/>
            <person name="Sorokin D."/>
            <person name="Park H."/>
            <person name="Van Loosdrecht M."/>
            <person name="Chandran K."/>
        </authorList>
    </citation>
    <scope>NUCLEOTIDE SEQUENCE [LARGE SCALE GENOMIC DNA]</scope>
    <source>
        <strain evidence="15 16">SBR_G</strain>
    </source>
</reference>
<keyword evidence="6 13" id="KW-0862">Zinc</keyword>
<dbReference type="CDD" id="cd01121">
    <property type="entry name" value="RadA_SMS_N"/>
    <property type="match status" value="1"/>
</dbReference>
<evidence type="ECO:0000256" key="2">
    <source>
        <dbReference type="ARBA" id="ARBA00022741"/>
    </source>
</evidence>
<keyword evidence="1 11" id="KW-0479">Metal-binding</keyword>
<evidence type="ECO:0000256" key="13">
    <source>
        <dbReference type="RuleBase" id="RU003555"/>
    </source>
</evidence>
<dbReference type="InterPro" id="IPR020588">
    <property type="entry name" value="RecA_ATP-bd"/>
</dbReference>
<dbReference type="InterPro" id="IPR004504">
    <property type="entry name" value="DNA_repair_RadA"/>
</dbReference>
<dbReference type="Gene3D" id="3.40.50.300">
    <property type="entry name" value="P-loop containing nucleotide triphosphate hydrolases"/>
    <property type="match status" value="1"/>
</dbReference>
<dbReference type="RefSeq" id="WP_169247831.1">
    <property type="nucleotide sequence ID" value="NZ_SPMZ01000014.1"/>
</dbReference>
<keyword evidence="5" id="KW-0378">Hydrolase</keyword>
<feature type="binding site" evidence="11">
    <location>
        <begin position="98"/>
        <end position="105"/>
    </location>
    <ligand>
        <name>ATP</name>
        <dbReference type="ChEBI" id="CHEBI:30616"/>
    </ligand>
</feature>
<evidence type="ECO:0000256" key="6">
    <source>
        <dbReference type="ARBA" id="ARBA00022833"/>
    </source>
</evidence>
<proteinExistence type="inferred from homology"/>
<evidence type="ECO:0000259" key="14">
    <source>
        <dbReference type="PROSITE" id="PS50162"/>
    </source>
</evidence>
<feature type="region of interest" description="Lon-protease-like" evidence="11">
    <location>
        <begin position="353"/>
        <end position="455"/>
    </location>
</feature>
<evidence type="ECO:0000256" key="11">
    <source>
        <dbReference type="HAMAP-Rule" id="MF_01498"/>
    </source>
</evidence>
<dbReference type="PANTHER" id="PTHR32472:SF10">
    <property type="entry name" value="DNA REPAIR PROTEIN RADA-LIKE PROTEIN"/>
    <property type="match status" value="1"/>
</dbReference>
<evidence type="ECO:0000256" key="5">
    <source>
        <dbReference type="ARBA" id="ARBA00022801"/>
    </source>
</evidence>
<dbReference type="InterPro" id="IPR014721">
    <property type="entry name" value="Ribsml_uS5_D2-typ_fold_subgr"/>
</dbReference>
<sequence length="455" mass="48480">MANKGRTVYVCAECGAQASKWAGQCGDCGAWNTLQEAVAAPAGGKNPSFAGYAGPTAEVRTLAEVDAVAEIRQSCGNGELDRVLGGGLVEGSVTLIGGDPGIGKSTLLLQVLAELAARSRTLYVSGEESPRQIGLRAQRLGLARDRLRLLPEVNVERILATAEIERPQAMVIDSIQTVFTERLQSAPGSVAQVRESAAQLVRYAKAGGAALFLVGHVTKEGAIAGPRVLEHMVDTVLYFEGDPSGRLRVLRAVKNRYGPVNELGVFAMTERGLKEVSNPSAIFLSRHDTPVAGSVIMVTREGTRPLLVEIQALVDECHGGHPRRVTLGLEQNRLAMLLAVLHRHGGVAMYDQDVYVNAVGGVRINETAADLAVLLAALSSFRDRPLPIDLVVFGEVGLAGEIRPVPNGEERLREAAKHGFKQAIVPRANLPRRGGRVEGLEVRGVSRLVEVMGDV</sequence>
<evidence type="ECO:0000313" key="16">
    <source>
        <dbReference type="Proteomes" id="UP000760480"/>
    </source>
</evidence>
<accession>A0ABX1TK77</accession>
<evidence type="ECO:0000256" key="9">
    <source>
        <dbReference type="ARBA" id="ARBA00023125"/>
    </source>
</evidence>
<keyword evidence="16" id="KW-1185">Reference proteome</keyword>
<evidence type="ECO:0000256" key="7">
    <source>
        <dbReference type="ARBA" id="ARBA00022840"/>
    </source>
</evidence>
<gene>
    <name evidence="11 15" type="primary">radA</name>
    <name evidence="15" type="ORF">E4P82_04780</name>
</gene>
<organism evidence="15 16">
    <name type="scientific">Candidatus Competibacter phosphatis</name>
    <dbReference type="NCBI Taxonomy" id="221280"/>
    <lineage>
        <taxon>Bacteria</taxon>
        <taxon>Pseudomonadati</taxon>
        <taxon>Pseudomonadota</taxon>
        <taxon>Gammaproteobacteria</taxon>
        <taxon>Candidatus Competibacteraceae</taxon>
        <taxon>Candidatus Competibacter</taxon>
    </lineage>
</organism>
<dbReference type="InterPro" id="IPR027417">
    <property type="entry name" value="P-loop_NTPase"/>
</dbReference>
<dbReference type="SUPFAM" id="SSF54211">
    <property type="entry name" value="Ribosomal protein S5 domain 2-like"/>
    <property type="match status" value="1"/>
</dbReference>
<protein>
    <recommendedName>
        <fullName evidence="11 12">DNA repair protein RadA</fullName>
    </recommendedName>
</protein>
<dbReference type="Pfam" id="PF13541">
    <property type="entry name" value="ChlI"/>
    <property type="match status" value="1"/>
</dbReference>
<keyword evidence="2 11" id="KW-0547">Nucleotide-binding</keyword>
<evidence type="ECO:0000256" key="3">
    <source>
        <dbReference type="ARBA" id="ARBA00022763"/>
    </source>
</evidence>
<keyword evidence="3 11" id="KW-0227">DNA damage</keyword>
<evidence type="ECO:0000256" key="12">
    <source>
        <dbReference type="NCBIfam" id="TIGR00416"/>
    </source>
</evidence>
<dbReference type="HAMAP" id="MF_01498">
    <property type="entry name" value="RadA_bact"/>
    <property type="match status" value="1"/>
</dbReference>
<keyword evidence="10 11" id="KW-0234">DNA repair</keyword>
<keyword evidence="8 11" id="KW-0346">Stress response</keyword>
<keyword evidence="4 13" id="KW-0863">Zinc-finger</keyword>
<evidence type="ECO:0000313" key="15">
    <source>
        <dbReference type="EMBL" id="NMQ18573.1"/>
    </source>
</evidence>
<dbReference type="Pfam" id="PF18073">
    <property type="entry name" value="Zn_ribbon_LapB"/>
    <property type="match status" value="1"/>
</dbReference>
<evidence type="ECO:0000256" key="4">
    <source>
        <dbReference type="ARBA" id="ARBA00022771"/>
    </source>
</evidence>
<comment type="domain">
    <text evidence="11">The middle region has homology to RecA with ATPase motifs including the RadA KNRFG motif, while the C-terminus is homologous to Lon protease.</text>
</comment>
<dbReference type="SMART" id="SM00382">
    <property type="entry name" value="AAA"/>
    <property type="match status" value="1"/>
</dbReference>
<dbReference type="InterPro" id="IPR020568">
    <property type="entry name" value="Ribosomal_Su5_D2-typ_SF"/>
</dbReference>
<dbReference type="SUPFAM" id="SSF52540">
    <property type="entry name" value="P-loop containing nucleoside triphosphate hydrolases"/>
    <property type="match status" value="1"/>
</dbReference>
<comment type="function">
    <text evidence="13">DNA-dependent ATPase involved in processing of recombination intermediates, plays a role in repairing DNA breaks. Stimulates the branch migration of RecA-mediated strand transfer reactions, allowing the 3' invading strand to extend heteroduplex DNA faster. Binds ssDNA in the presence of ADP but not other nucleotides, has ATPase activity that is stimulated by ssDNA and various branched DNA structures, but inhibited by SSB. Does not have RecA's homology-searching function.</text>
</comment>
<comment type="function">
    <text evidence="11">Plays a role in repairing double-strand DNA breaks, probably involving stabilizing or processing branched DNA or blocked replication forks.</text>
</comment>
<dbReference type="Gene3D" id="3.30.230.10">
    <property type="match status" value="1"/>
</dbReference>
<feature type="short sequence motif" description="RadA KNRFG motif" evidence="11">
    <location>
        <begin position="254"/>
        <end position="258"/>
    </location>
</feature>
<keyword evidence="7 11" id="KW-0067">ATP-binding</keyword>
<dbReference type="EMBL" id="SPMZ01000014">
    <property type="protein sequence ID" value="NMQ18573.1"/>
    <property type="molecule type" value="Genomic_DNA"/>
</dbReference>